<name>A0A7J0BL16_9BACT</name>
<accession>A0A7J0BL16</accession>
<gene>
    <name evidence="2" type="ORF">DSM101010T_27720</name>
</gene>
<evidence type="ECO:0000313" key="2">
    <source>
        <dbReference type="EMBL" id="GFM34407.1"/>
    </source>
</evidence>
<evidence type="ECO:0000313" key="3">
    <source>
        <dbReference type="Proteomes" id="UP000503840"/>
    </source>
</evidence>
<evidence type="ECO:0000256" key="1">
    <source>
        <dbReference type="SAM" id="MobiDB-lite"/>
    </source>
</evidence>
<dbReference type="PANTHER" id="PTHR34801:SF6">
    <property type="entry name" value="SLL1620 PROTEIN"/>
    <property type="match status" value="1"/>
</dbReference>
<dbReference type="PANTHER" id="PTHR34801">
    <property type="entry name" value="EXPRESSED PROTEIN"/>
    <property type="match status" value="1"/>
</dbReference>
<dbReference type="PIRSF" id="PIRSF026426">
    <property type="entry name" value="DUF1499"/>
    <property type="match status" value="1"/>
</dbReference>
<dbReference type="EMBL" id="BLVO01000013">
    <property type="protein sequence ID" value="GFM34407.1"/>
    <property type="molecule type" value="Genomic_DNA"/>
</dbReference>
<keyword evidence="3" id="KW-1185">Reference proteome</keyword>
<evidence type="ECO:0008006" key="4">
    <source>
        <dbReference type="Google" id="ProtNLM"/>
    </source>
</evidence>
<feature type="compositionally biased region" description="Polar residues" evidence="1">
    <location>
        <begin position="22"/>
        <end position="33"/>
    </location>
</feature>
<dbReference type="AlphaFoldDB" id="A0A7J0BL16"/>
<dbReference type="RefSeq" id="WP_174406002.1">
    <property type="nucleotide sequence ID" value="NZ_BLVO01000013.1"/>
</dbReference>
<dbReference type="Pfam" id="PF07386">
    <property type="entry name" value="DUF1499"/>
    <property type="match status" value="1"/>
</dbReference>
<organism evidence="2 3">
    <name type="scientific">Desulfovibrio subterraneus</name>
    <dbReference type="NCBI Taxonomy" id="2718620"/>
    <lineage>
        <taxon>Bacteria</taxon>
        <taxon>Pseudomonadati</taxon>
        <taxon>Thermodesulfobacteriota</taxon>
        <taxon>Desulfovibrionia</taxon>
        <taxon>Desulfovibrionales</taxon>
        <taxon>Desulfovibrionaceae</taxon>
        <taxon>Desulfovibrio</taxon>
    </lineage>
</organism>
<dbReference type="InterPro" id="IPR010865">
    <property type="entry name" value="DUF1499"/>
</dbReference>
<comment type="caution">
    <text evidence="2">The sequence shown here is derived from an EMBL/GenBank/DDBJ whole genome shotgun (WGS) entry which is preliminary data.</text>
</comment>
<reference evidence="2 3" key="1">
    <citation type="submission" date="2020-05" db="EMBL/GenBank/DDBJ databases">
        <title>Draft genome sequence of Desulfovibrio sp. strain HN2T.</title>
        <authorList>
            <person name="Ueno A."/>
            <person name="Tamazawa S."/>
            <person name="Tamamura S."/>
            <person name="Murakami T."/>
            <person name="Kiyama T."/>
            <person name="Inomata H."/>
            <person name="Amano Y."/>
            <person name="Miyakawa K."/>
            <person name="Tamaki H."/>
            <person name="Naganuma T."/>
            <person name="Kaneko K."/>
        </authorList>
    </citation>
    <scope>NUCLEOTIDE SEQUENCE [LARGE SCALE GENOMIC DNA]</scope>
    <source>
        <strain evidence="2 3">HN2</strain>
    </source>
</reference>
<feature type="region of interest" description="Disordered" evidence="1">
    <location>
        <begin position="1"/>
        <end position="41"/>
    </location>
</feature>
<proteinExistence type="predicted"/>
<dbReference type="Proteomes" id="UP000503840">
    <property type="component" value="Unassembled WGS sequence"/>
</dbReference>
<protein>
    <recommendedName>
        <fullName evidence="4">DUF1499 domain-containing protein</fullName>
    </recommendedName>
</protein>
<sequence length="130" mass="14620">MVQANATVETGAAGRLAPLPSSPNAVSSLSGDASRQVPALPMKGDRQQTMALILKTFATMGHNSVEKQEDVYVHVVFVSRLFHFKDDVELYIEEETGMVHYRSASRSGYWDFGVNRKRYEEFRRLYMSGV</sequence>